<organism evidence="2 3">
    <name type="scientific">Reyranella soli</name>
    <dbReference type="NCBI Taxonomy" id="1230389"/>
    <lineage>
        <taxon>Bacteria</taxon>
        <taxon>Pseudomonadati</taxon>
        <taxon>Pseudomonadota</taxon>
        <taxon>Alphaproteobacteria</taxon>
        <taxon>Hyphomicrobiales</taxon>
        <taxon>Reyranellaceae</taxon>
        <taxon>Reyranella</taxon>
    </lineage>
</organism>
<comment type="caution">
    <text evidence="2">The sequence shown here is derived from an EMBL/GenBank/DDBJ whole genome shotgun (WGS) entry which is preliminary data.</text>
</comment>
<name>A0A512NRS8_9HYPH</name>
<dbReference type="Pfam" id="PF13545">
    <property type="entry name" value="HTH_Crp_2"/>
    <property type="match status" value="1"/>
</dbReference>
<dbReference type="InterPro" id="IPR012318">
    <property type="entry name" value="HTH_CRP"/>
</dbReference>
<reference evidence="2 3" key="1">
    <citation type="submission" date="2019-07" db="EMBL/GenBank/DDBJ databases">
        <title>Whole genome shotgun sequence of Reyranella soli NBRC 108950.</title>
        <authorList>
            <person name="Hosoyama A."/>
            <person name="Uohara A."/>
            <person name="Ohji S."/>
            <person name="Ichikawa N."/>
        </authorList>
    </citation>
    <scope>NUCLEOTIDE SEQUENCE [LARGE SCALE GENOMIC DNA]</scope>
    <source>
        <strain evidence="2 3">NBRC 108950</strain>
    </source>
</reference>
<dbReference type="Gene3D" id="1.10.10.10">
    <property type="entry name" value="Winged helix-like DNA-binding domain superfamily/Winged helix DNA-binding domain"/>
    <property type="match status" value="1"/>
</dbReference>
<dbReference type="AlphaFoldDB" id="A0A512NRS8"/>
<dbReference type="GO" id="GO:0006355">
    <property type="term" value="P:regulation of DNA-templated transcription"/>
    <property type="evidence" value="ECO:0007669"/>
    <property type="project" value="InterPro"/>
</dbReference>
<dbReference type="SMART" id="SM00419">
    <property type="entry name" value="HTH_CRP"/>
    <property type="match status" value="1"/>
</dbReference>
<dbReference type="RefSeq" id="WP_170303826.1">
    <property type="nucleotide sequence ID" value="NZ_BKAJ01000243.1"/>
</dbReference>
<sequence>MPACSRPAYSAKDCSTLADSQRFSAAHLLCEQLARREAVGINSATIPLTQMDLADAAGLSIVHINRTFQELRRLNILSKGRTINVVDRERLADLASFDGNYLNMPQLLSHWQVKIESAQSQPKHDLLCVIRPLLRLGLHNAPKRVRE</sequence>
<dbReference type="SUPFAM" id="SSF46785">
    <property type="entry name" value="Winged helix' DNA-binding domain"/>
    <property type="match status" value="1"/>
</dbReference>
<gene>
    <name evidence="2" type="ORF">RSO01_88150</name>
</gene>
<proteinExistence type="predicted"/>
<evidence type="ECO:0000313" key="3">
    <source>
        <dbReference type="Proteomes" id="UP000321058"/>
    </source>
</evidence>
<keyword evidence="3" id="KW-1185">Reference proteome</keyword>
<dbReference type="InterPro" id="IPR036388">
    <property type="entry name" value="WH-like_DNA-bd_sf"/>
</dbReference>
<evidence type="ECO:0000313" key="2">
    <source>
        <dbReference type="EMBL" id="GEP61649.1"/>
    </source>
</evidence>
<evidence type="ECO:0000259" key="1">
    <source>
        <dbReference type="PROSITE" id="PS51063"/>
    </source>
</evidence>
<feature type="domain" description="HTH crp-type" evidence="1">
    <location>
        <begin position="19"/>
        <end position="89"/>
    </location>
</feature>
<dbReference type="Proteomes" id="UP000321058">
    <property type="component" value="Unassembled WGS sequence"/>
</dbReference>
<protein>
    <recommendedName>
        <fullName evidence="1">HTH crp-type domain-containing protein</fullName>
    </recommendedName>
</protein>
<dbReference type="PROSITE" id="PS51063">
    <property type="entry name" value="HTH_CRP_2"/>
    <property type="match status" value="1"/>
</dbReference>
<dbReference type="InterPro" id="IPR036390">
    <property type="entry name" value="WH_DNA-bd_sf"/>
</dbReference>
<accession>A0A512NRS8</accession>
<dbReference type="EMBL" id="BKAJ01000243">
    <property type="protein sequence ID" value="GEP61649.1"/>
    <property type="molecule type" value="Genomic_DNA"/>
</dbReference>
<dbReference type="GO" id="GO:0003677">
    <property type="term" value="F:DNA binding"/>
    <property type="evidence" value="ECO:0007669"/>
    <property type="project" value="InterPro"/>
</dbReference>